<dbReference type="PANTHER" id="PTHR36617">
    <property type="entry name" value="PROTEIN, PUTATIVE-RELATED"/>
    <property type="match status" value="1"/>
</dbReference>
<sequence length="264" mass="30701">MDEWKKKRVAGSKGLGLVVKLKAVKSVLKKWQREVRLEDYSLEKLESRLKVIEARAKVSGWNPNLRDERRKVLADMWSALLKEKRNWRQKARVKWIPEGDRNSNFFHLVCNARRRRNFFDKIYIDGALCVGPSQVRVGKGMRASFWRDLKVAGIPLAEAFSRIHALAAKKIGVVNEFGAWNGTMWQWNIVNMMPIFGYEYEVWFNFINEVEKFKMRRSIPDSLIWTPTSSGQVSVSSFQREIEARMANVTHFLEMACVEWGGAS</sequence>
<keyword evidence="2" id="KW-1185">Reference proteome</keyword>
<protein>
    <submittedName>
        <fullName evidence="1">Uncharacterized protein</fullName>
    </submittedName>
</protein>
<organism evidence="1 2">
    <name type="scientific">Dipteronia sinensis</name>
    <dbReference type="NCBI Taxonomy" id="43782"/>
    <lineage>
        <taxon>Eukaryota</taxon>
        <taxon>Viridiplantae</taxon>
        <taxon>Streptophyta</taxon>
        <taxon>Embryophyta</taxon>
        <taxon>Tracheophyta</taxon>
        <taxon>Spermatophyta</taxon>
        <taxon>Magnoliopsida</taxon>
        <taxon>eudicotyledons</taxon>
        <taxon>Gunneridae</taxon>
        <taxon>Pentapetalae</taxon>
        <taxon>rosids</taxon>
        <taxon>malvids</taxon>
        <taxon>Sapindales</taxon>
        <taxon>Sapindaceae</taxon>
        <taxon>Hippocastanoideae</taxon>
        <taxon>Acereae</taxon>
        <taxon>Dipteronia</taxon>
    </lineage>
</organism>
<dbReference type="AlphaFoldDB" id="A0AAE0ANG7"/>
<name>A0AAE0ANG7_9ROSI</name>
<accession>A0AAE0ANG7</accession>
<gene>
    <name evidence="1" type="ORF">Dsin_015117</name>
</gene>
<evidence type="ECO:0000313" key="1">
    <source>
        <dbReference type="EMBL" id="KAK3221147.1"/>
    </source>
</evidence>
<reference evidence="1" key="1">
    <citation type="journal article" date="2023" name="Plant J.">
        <title>Genome sequences and population genomics provide insights into the demographic history, inbreeding, and mutation load of two 'living fossil' tree species of Dipteronia.</title>
        <authorList>
            <person name="Feng Y."/>
            <person name="Comes H.P."/>
            <person name="Chen J."/>
            <person name="Zhu S."/>
            <person name="Lu R."/>
            <person name="Zhang X."/>
            <person name="Li P."/>
            <person name="Qiu J."/>
            <person name="Olsen K.M."/>
            <person name="Qiu Y."/>
        </authorList>
    </citation>
    <scope>NUCLEOTIDE SEQUENCE</scope>
    <source>
        <strain evidence="1">NBL</strain>
    </source>
</reference>
<dbReference type="PANTHER" id="PTHR36617:SF5">
    <property type="entry name" value="OS05G0421675 PROTEIN"/>
    <property type="match status" value="1"/>
</dbReference>
<dbReference type="EMBL" id="JANJYJ010000004">
    <property type="protein sequence ID" value="KAK3221147.1"/>
    <property type="molecule type" value="Genomic_DNA"/>
</dbReference>
<proteinExistence type="predicted"/>
<dbReference type="Proteomes" id="UP001281410">
    <property type="component" value="Unassembled WGS sequence"/>
</dbReference>
<comment type="caution">
    <text evidence="1">The sequence shown here is derived from an EMBL/GenBank/DDBJ whole genome shotgun (WGS) entry which is preliminary data.</text>
</comment>
<evidence type="ECO:0000313" key="2">
    <source>
        <dbReference type="Proteomes" id="UP001281410"/>
    </source>
</evidence>